<dbReference type="Proteomes" id="UP001597548">
    <property type="component" value="Unassembled WGS sequence"/>
</dbReference>
<keyword evidence="1" id="KW-1133">Transmembrane helix</keyword>
<dbReference type="EMBL" id="JBHUOS010000002">
    <property type="protein sequence ID" value="MFD2915002.1"/>
    <property type="molecule type" value="Genomic_DNA"/>
</dbReference>
<dbReference type="RefSeq" id="WP_194508498.1">
    <property type="nucleotide sequence ID" value="NZ_JADILU010000005.1"/>
</dbReference>
<gene>
    <name evidence="2" type="ORF">ACFS29_05080</name>
</gene>
<keyword evidence="1" id="KW-0812">Transmembrane</keyword>
<sequence>MKISTILASLLIINSSFLAGHVSIQLLGNLNPFILGGAELILGASYYIHTIFRDVRNTFDVDVKL</sequence>
<name>A0ABW5ZTI0_9FLAO</name>
<keyword evidence="3" id="KW-1185">Reference proteome</keyword>
<organism evidence="2 3">
    <name type="scientific">Psychroserpens luteus</name>
    <dbReference type="NCBI Taxonomy" id="1434066"/>
    <lineage>
        <taxon>Bacteria</taxon>
        <taxon>Pseudomonadati</taxon>
        <taxon>Bacteroidota</taxon>
        <taxon>Flavobacteriia</taxon>
        <taxon>Flavobacteriales</taxon>
        <taxon>Flavobacteriaceae</taxon>
        <taxon>Psychroserpens</taxon>
    </lineage>
</organism>
<protein>
    <submittedName>
        <fullName evidence="2">Uncharacterized protein</fullName>
    </submittedName>
</protein>
<keyword evidence="1" id="KW-0472">Membrane</keyword>
<evidence type="ECO:0000313" key="3">
    <source>
        <dbReference type="Proteomes" id="UP001597548"/>
    </source>
</evidence>
<evidence type="ECO:0000313" key="2">
    <source>
        <dbReference type="EMBL" id="MFD2915002.1"/>
    </source>
</evidence>
<accession>A0ABW5ZTI0</accession>
<comment type="caution">
    <text evidence="2">The sequence shown here is derived from an EMBL/GenBank/DDBJ whole genome shotgun (WGS) entry which is preliminary data.</text>
</comment>
<evidence type="ECO:0000256" key="1">
    <source>
        <dbReference type="SAM" id="Phobius"/>
    </source>
</evidence>
<reference evidence="3" key="1">
    <citation type="journal article" date="2019" name="Int. J. Syst. Evol. Microbiol.">
        <title>The Global Catalogue of Microorganisms (GCM) 10K type strain sequencing project: providing services to taxonomists for standard genome sequencing and annotation.</title>
        <authorList>
            <consortium name="The Broad Institute Genomics Platform"/>
            <consortium name="The Broad Institute Genome Sequencing Center for Infectious Disease"/>
            <person name="Wu L."/>
            <person name="Ma J."/>
        </authorList>
    </citation>
    <scope>NUCLEOTIDE SEQUENCE [LARGE SCALE GENOMIC DNA]</scope>
    <source>
        <strain evidence="3">KCTC 32514</strain>
    </source>
</reference>
<proteinExistence type="predicted"/>
<feature type="transmembrane region" description="Helical" evidence="1">
    <location>
        <begin position="30"/>
        <end position="48"/>
    </location>
</feature>